<sequence length="198" mass="21484">MVCRGLLTLPTLNSVGRSPPPLHAVRILAGGLQQSWMFKCTSACARRILGAQVRGGNLPLSCANKQIAYRRTPPPHRAPAAHATPWTDFLWNLLLLSSLDRWPPRARLAKHCTCGSTSIPSCRCRSCRHPRKSARGWTRCSSRTCRSEKPAPSACWKTDGENAPGNHSPSFAPDLQPTLDRAAEAMIAAAAAWLVDGA</sequence>
<reference evidence="2 3" key="1">
    <citation type="submission" date="2017-01" db="EMBL/GenBank/DDBJ databases">
        <authorList>
            <person name="Varghese N."/>
            <person name="Submissions S."/>
        </authorList>
    </citation>
    <scope>NUCLEOTIDE SEQUENCE [LARGE SCALE GENOMIC DNA]</scope>
    <source>
        <strain evidence="2 3">DSM 44280</strain>
    </source>
</reference>
<dbReference type="EMBL" id="FTMH01000012">
    <property type="protein sequence ID" value="SIQ35919.1"/>
    <property type="molecule type" value="Genomic_DNA"/>
</dbReference>
<evidence type="ECO:0000256" key="1">
    <source>
        <dbReference type="SAM" id="MobiDB-lite"/>
    </source>
</evidence>
<comment type="caution">
    <text evidence="2">The sequence shown here is derived from an EMBL/GenBank/DDBJ whole genome shotgun (WGS) entry which is preliminary data.</text>
</comment>
<feature type="region of interest" description="Disordered" evidence="1">
    <location>
        <begin position="147"/>
        <end position="171"/>
    </location>
</feature>
<evidence type="ECO:0000313" key="2">
    <source>
        <dbReference type="EMBL" id="SIQ35919.1"/>
    </source>
</evidence>
<name>A0A9X8WIA8_9CORY</name>
<dbReference type="Proteomes" id="UP000185547">
    <property type="component" value="Unassembled WGS sequence"/>
</dbReference>
<dbReference type="AlphaFoldDB" id="A0A9X8WIA8"/>
<organism evidence="2 3">
    <name type="scientific">Corynebacterium afermentans</name>
    <dbReference type="NCBI Taxonomy" id="38286"/>
    <lineage>
        <taxon>Bacteria</taxon>
        <taxon>Bacillati</taxon>
        <taxon>Actinomycetota</taxon>
        <taxon>Actinomycetes</taxon>
        <taxon>Mycobacteriales</taxon>
        <taxon>Corynebacteriaceae</taxon>
        <taxon>Corynebacterium</taxon>
    </lineage>
</organism>
<proteinExistence type="predicted"/>
<protein>
    <submittedName>
        <fullName evidence="2">Uncharacterized protein</fullName>
    </submittedName>
</protein>
<evidence type="ECO:0000313" key="3">
    <source>
        <dbReference type="Proteomes" id="UP000185547"/>
    </source>
</evidence>
<keyword evidence="3" id="KW-1185">Reference proteome</keyword>
<gene>
    <name evidence="2" type="ORF">SAMN05421802_11229</name>
</gene>
<accession>A0A9X8WIA8</accession>